<evidence type="ECO:0000313" key="3">
    <source>
        <dbReference type="Proteomes" id="UP000751614"/>
    </source>
</evidence>
<dbReference type="InterPro" id="IPR037066">
    <property type="entry name" value="Plug_dom_sf"/>
</dbReference>
<feature type="domain" description="TonB-dependent receptor plug" evidence="1">
    <location>
        <begin position="294"/>
        <end position="404"/>
    </location>
</feature>
<sequence length="737" mass="81896">MLISNYLRLIKIPVSIMKTKLIWTFLLCLVITMGLMAQEQKKVTICWDVSHSMHDRDLEKEFYFLDAYFKTVQNAAVTLLPFSNEIVSKDQFTVKNADWSAVKSKLQTFQYDGATSYTSLGDYAGSGAVLLFTDGKQNLDSSSPSFEGELYIINSKKDFDRASLNLLSIVNNGNLINLTEKKTNTNSDAHEVTYSGTIYGGAAGLAAVDVFVKEDPDNKVSTDNQGSFQIDAPQGSTLVIAYGNRITEHVLDEVKNLDFSISDGEIQLQEVVVTEVGEEQPEEITTAYGKENKDKIGYAVQSIGEDQIPDAATTANTAVQGKFSGVSLGQNDDLSQTKMRPSNSILGNNYSLIVVDGVPMERSNSFTGEIAGTGFIDPRNIAEVTVLKGLAATNRYGSMGANGVLMITTKTAIVDGPRGQKKDLARLTNNVYDSKLKVNKKSLVTPYLKELKNGKSVQEAYDLYLNQRAKYWDTPEYLVDVASFFYSSDKGLGNRILSNTLEKPTPGYEELRGTYLKSMEVGNPELALVAANKMITDFPNKIQPYLDVAKAQEKIGNHQLASNLYHAILDGSANPKVNFLGLEKLVGTDLRNLVNQERKHLDISKVSSAYQNNLTYNARLVLEWNNTDAEFVVQFVNPQKRFFNWEHTVASDRKRIMDEIQHGFGSEQFEIVGPETVGDWILNVTYLGNRTSGNKIPTFLKCTVQYNFGKANQYSEEFLVRLQDNGDEQQLAKFAVQ</sequence>
<accession>A0ABY2WMS5</accession>
<dbReference type="InterPro" id="IPR036465">
    <property type="entry name" value="vWFA_dom_sf"/>
</dbReference>
<dbReference type="SUPFAM" id="SSF56935">
    <property type="entry name" value="Porins"/>
    <property type="match status" value="1"/>
</dbReference>
<gene>
    <name evidence="2" type="ORF">FGG15_01800</name>
</gene>
<reference evidence="2 3" key="1">
    <citation type="submission" date="2019-05" db="EMBL/GenBank/DDBJ databases">
        <title>Flagellimonas sp. AsT0115, sp. nov., isolated from a marine red algae, Asparagopsis taxiformis.</title>
        <authorList>
            <person name="Kim J."/>
            <person name="Jeong S.E."/>
            <person name="Jeon C.O."/>
        </authorList>
    </citation>
    <scope>NUCLEOTIDE SEQUENCE [LARGE SCALE GENOMIC DNA]</scope>
    <source>
        <strain evidence="2 3">AsT0115</strain>
    </source>
</reference>
<evidence type="ECO:0000313" key="2">
    <source>
        <dbReference type="EMBL" id="TMU56298.1"/>
    </source>
</evidence>
<dbReference type="EMBL" id="VCNI01000001">
    <property type="protein sequence ID" value="TMU56298.1"/>
    <property type="molecule type" value="Genomic_DNA"/>
</dbReference>
<organism evidence="2 3">
    <name type="scientific">Flagellimonas algicola</name>
    <dbReference type="NCBI Taxonomy" id="2583815"/>
    <lineage>
        <taxon>Bacteria</taxon>
        <taxon>Pseudomonadati</taxon>
        <taxon>Bacteroidota</taxon>
        <taxon>Flavobacteriia</taxon>
        <taxon>Flavobacteriales</taxon>
        <taxon>Flavobacteriaceae</taxon>
        <taxon>Flagellimonas</taxon>
    </lineage>
</organism>
<proteinExistence type="predicted"/>
<keyword evidence="3" id="KW-1185">Reference proteome</keyword>
<evidence type="ECO:0000259" key="1">
    <source>
        <dbReference type="Pfam" id="PF07715"/>
    </source>
</evidence>
<dbReference type="Gene3D" id="2.170.130.10">
    <property type="entry name" value="TonB-dependent receptor, plug domain"/>
    <property type="match status" value="1"/>
</dbReference>
<dbReference type="Pfam" id="PF07715">
    <property type="entry name" value="Plug"/>
    <property type="match status" value="1"/>
</dbReference>
<protein>
    <recommendedName>
        <fullName evidence="1">TonB-dependent receptor plug domain-containing protein</fullName>
    </recommendedName>
</protein>
<dbReference type="InterPro" id="IPR012910">
    <property type="entry name" value="Plug_dom"/>
</dbReference>
<comment type="caution">
    <text evidence="2">The sequence shown here is derived from an EMBL/GenBank/DDBJ whole genome shotgun (WGS) entry which is preliminary data.</text>
</comment>
<dbReference type="SUPFAM" id="SSF53300">
    <property type="entry name" value="vWA-like"/>
    <property type="match status" value="1"/>
</dbReference>
<dbReference type="Proteomes" id="UP000751614">
    <property type="component" value="Unassembled WGS sequence"/>
</dbReference>
<name>A0ABY2WMS5_9FLAO</name>